<dbReference type="KEGG" id="theu:HPC62_02420"/>
<reference evidence="2 3" key="1">
    <citation type="submission" date="2020-05" db="EMBL/GenBank/DDBJ databases">
        <title>Complete genome sequence of of a novel Thermoleptolyngbya strain isolated from hot springs of Ganzi, Sichuan China.</title>
        <authorList>
            <person name="Tang J."/>
            <person name="Daroch M."/>
            <person name="Li L."/>
            <person name="Waleron K."/>
            <person name="Waleron M."/>
            <person name="Waleron M."/>
        </authorList>
    </citation>
    <scope>NUCLEOTIDE SEQUENCE [LARGE SCALE GENOMIC DNA]</scope>
    <source>
        <strain evidence="2 3">PKUAC-SCTA183</strain>
    </source>
</reference>
<evidence type="ECO:0000313" key="2">
    <source>
        <dbReference type="EMBL" id="QKD81179.1"/>
    </source>
</evidence>
<evidence type="ECO:0000256" key="1">
    <source>
        <dbReference type="SAM" id="MobiDB-lite"/>
    </source>
</evidence>
<proteinExistence type="predicted"/>
<feature type="region of interest" description="Disordered" evidence="1">
    <location>
        <begin position="1"/>
        <end position="24"/>
    </location>
</feature>
<evidence type="ECO:0000313" key="3">
    <source>
        <dbReference type="Proteomes" id="UP000505210"/>
    </source>
</evidence>
<dbReference type="EMBL" id="CP053661">
    <property type="protein sequence ID" value="QKD81179.1"/>
    <property type="molecule type" value="Genomic_DNA"/>
</dbReference>
<dbReference type="AlphaFoldDB" id="A0A6M8B2B2"/>
<organism evidence="2 3">
    <name type="scientific">Thermoleptolyngbya sichuanensis A183</name>
    <dbReference type="NCBI Taxonomy" id="2737172"/>
    <lineage>
        <taxon>Bacteria</taxon>
        <taxon>Bacillati</taxon>
        <taxon>Cyanobacteriota</taxon>
        <taxon>Cyanophyceae</taxon>
        <taxon>Oculatellales</taxon>
        <taxon>Oculatellaceae</taxon>
        <taxon>Thermoleptolyngbya</taxon>
        <taxon>Thermoleptolyngbya sichuanensis</taxon>
    </lineage>
</organism>
<name>A0A6M8B2B2_9CYAN</name>
<sequence>MLWQQSFQAVGEVGEERRDRPWQGPKQRQDVTWVGFLEIIVLCLAQVSRLLTIIQDGKTLIDPAFHGQQDAKDGPFVAEYLQIEMVNHKPILSIEKS</sequence>
<dbReference type="RefSeq" id="WP_172353594.1">
    <property type="nucleotide sequence ID" value="NZ_CP053661.1"/>
</dbReference>
<protein>
    <submittedName>
        <fullName evidence="2">Uncharacterized protein</fullName>
    </submittedName>
</protein>
<accession>A0A6M8B2B2</accession>
<dbReference type="Proteomes" id="UP000505210">
    <property type="component" value="Chromosome"/>
</dbReference>
<keyword evidence="3" id="KW-1185">Reference proteome</keyword>
<gene>
    <name evidence="2" type="ORF">HPC62_02420</name>
</gene>